<dbReference type="Pfam" id="PF00501">
    <property type="entry name" value="AMP-binding"/>
    <property type="match status" value="1"/>
</dbReference>
<dbReference type="GO" id="GO:0009403">
    <property type="term" value="P:toxin biosynthetic process"/>
    <property type="evidence" value="ECO:0007669"/>
    <property type="project" value="UniProtKB-ARBA"/>
</dbReference>
<dbReference type="SUPFAM" id="SSF53474">
    <property type="entry name" value="alpha/beta-Hydrolases"/>
    <property type="match status" value="1"/>
</dbReference>
<dbReference type="EMBL" id="JACHKF010000001">
    <property type="protein sequence ID" value="MBB6569658.1"/>
    <property type="molecule type" value="Genomic_DNA"/>
</dbReference>
<organism evidence="12 13">
    <name type="scientific">Kribbella sandramycini</name>
    <dbReference type="NCBI Taxonomy" id="60450"/>
    <lineage>
        <taxon>Bacteria</taxon>
        <taxon>Bacillati</taxon>
        <taxon>Actinomycetota</taxon>
        <taxon>Actinomycetes</taxon>
        <taxon>Propionibacteriales</taxon>
        <taxon>Kribbellaceae</taxon>
        <taxon>Kribbella</taxon>
    </lineage>
</organism>
<comment type="cofactor">
    <cofactor evidence="1">
        <name>pantetheine 4'-phosphate</name>
        <dbReference type="ChEBI" id="CHEBI:47942"/>
    </cofactor>
</comment>
<evidence type="ECO:0000256" key="5">
    <source>
        <dbReference type="ARBA" id="ARBA00022450"/>
    </source>
</evidence>
<dbReference type="InterPro" id="IPR006162">
    <property type="entry name" value="Ppantetheine_attach_site"/>
</dbReference>
<dbReference type="InterPro" id="IPR042099">
    <property type="entry name" value="ANL_N_sf"/>
</dbReference>
<sequence length="1760" mass="190106">MTNTRNAVEFIAELRGTGVALWVEQGRLRYRAPKGALTPERLDELRAYKSAVIEVLESDRPAIVPAPLDRYESFPLTDVQAAYLVGRNDAFGYGGVACHVYLEVGYDSLDPDRVRAAWNRLVQRHDMLRVVVSPDGSQRVLPEVPPLEIAVGNDPEEVREQLGHGIRPPEQWPLFDLHVTQGPERAVLHVSMDFLVADWASLWMLLAEFETLHADPDAELPPLELTFRDYVLAERGLRESPRYQRDKEYWWRRVAELPPAPDLPVLDAATAPPRFQRRFLRLDAEQWAALSGRANSRGLTPSSVVLSAYAATLERWSRSPRFTLNLTVLNRLPLHAEVERVIGDFTSVSLLEVDLGAGTTFAERAAAVGTRLYDDLDHRLCSGVEVLRELARTRGRETALMPIVFTSAIGLGGGVQGRFDGFGITQTPQVFIDCQAMDDVDGLQVNWDVRDGVFPDGLVDDLFATFEALLVALASDDAAWDAREPLTLPQWQLSERATANATDAPLPSGLLHDEVFAQATRTPDAVAVVAGGKQYSYAELAGRAAGVAAALQAAGCQPGERVAIVMDRGVEQVVAVLGALLAGGVYLPVDTVQPVRRRETIFADAGIEQVLTQSWVGAGIAVDLLGEAALPAPVDRSPDEPAYVIYTSGSTGKPKGAVLSHRAALNTVVDINRRFGVTAADRVLGVANLGFDLSVYDVFGPLAVGGTLVVPEHDRRADPSHWAELIAGAGVTVWNSVPALLQMLSTYAATEPTQLDTLRLALLSGDWIPLALPDEIIGRVPGIEVIGMGGATEAAIWSNYHHYQGLQPGWKSIPYGVPLANQRFHVVDAAGRDCPVWAAGELQIAGAGVAAGYLGDEQTTAERFVTVHGERRYRTGDLGRYLPGGELEFLGREDDQVKVRGHRIELGEIEAALQEHPAVAVAGVVVDGSGTARSLLAAVEPARAPATPVDLDRITAVVEKAANRVSAGVDAAVVRTYVENLDRAIGAEMRAALQSVDDQSQQVDEKFGWLVERWRDVLTGLEPIEAEAAWSAAAEAWAQGLGEPGFLDYLRANARALPELLTGAQDPVALLYPEGSLETTAAMYRGNVTAQYLNQAVAATMHRIAATLDRPRLRVLEIGAGTGGTTEGVVPVLQGFDVDYLFTDVSPFFLPHARGKYGDALRYGVFDVDQDHRAQGLAPGSFDVVLGAGVLENARDIDAAVRRLVELLTPGGWLVITEPTKEHPWILASQAFMMTPPGDELRSGGPSYLDRDGWLGVLRRAGAEQLISLPDDDHPLASQHLHLFAAQFKADRHAVSEEELLRHLADRLPSHMVPSHLQIVDALPLTSNGKVDRRMLATWRPAAQQQAQAQGADAPASELETRLTGLWASALSTGAPGRSQSFFDLGADSLIMARMAGRLREELPEAAAIPFDTLLRQLLNEPTVADLAAFLSASGLPALQPGRKATGSNAMLIPFGGDNDGPLRVMFHAGLGTMECYRPLAKELVAQDRGRLVGVVIADPETFCGLDPAAVIETAADDYARRIVAEGHQQVQLIGYCLGGMYAVEVARRLAEQGIEVVDLVLASSHPVVFDIEDDLMIETVFAPNVGLSADQLGFGPIDGDTAVRAFMRALEANGGRMPAGSLAAVGGDARLDQAREFYQRMTACTPDERFARYAAAATEVNGRDMPAELVSGMFRVFRQSFLSARFTPAPYFGDIRFLRPTQGSGFAPGMDDTTLAFWRDVCLGDLAVTDVGGNHFSCVTPPHVNRLAELIGAPLEGRR</sequence>
<keyword evidence="7" id="KW-0436">Ligase</keyword>
<dbReference type="PROSITE" id="PS00455">
    <property type="entry name" value="AMP_BINDING"/>
    <property type="match status" value="1"/>
</dbReference>
<evidence type="ECO:0000256" key="2">
    <source>
        <dbReference type="ARBA" id="ARBA00005102"/>
    </source>
</evidence>
<dbReference type="Gene3D" id="1.10.10.1830">
    <property type="entry name" value="Non-ribosomal peptide synthase, adenylation domain"/>
    <property type="match status" value="1"/>
</dbReference>
<evidence type="ECO:0000256" key="4">
    <source>
        <dbReference type="ARBA" id="ARBA00016743"/>
    </source>
</evidence>
<dbReference type="GO" id="GO:0000036">
    <property type="term" value="F:acyl carrier activity"/>
    <property type="evidence" value="ECO:0007669"/>
    <property type="project" value="TreeGrafter"/>
</dbReference>
<evidence type="ECO:0000256" key="7">
    <source>
        <dbReference type="ARBA" id="ARBA00022598"/>
    </source>
</evidence>
<proteinExistence type="inferred from homology"/>
<dbReference type="Gene3D" id="3.40.50.12780">
    <property type="entry name" value="N-terminal domain of ligase-like"/>
    <property type="match status" value="1"/>
</dbReference>
<dbReference type="SUPFAM" id="SSF53335">
    <property type="entry name" value="S-adenosyl-L-methionine-dependent methyltransferases"/>
    <property type="match status" value="1"/>
</dbReference>
<dbReference type="FunFam" id="3.40.50.12780:FF:000012">
    <property type="entry name" value="Non-ribosomal peptide synthetase"/>
    <property type="match status" value="1"/>
</dbReference>
<evidence type="ECO:0000256" key="1">
    <source>
        <dbReference type="ARBA" id="ARBA00001957"/>
    </source>
</evidence>
<dbReference type="InterPro" id="IPR010071">
    <property type="entry name" value="AA_adenyl_dom"/>
</dbReference>
<evidence type="ECO:0000313" key="14">
    <source>
        <dbReference type="Proteomes" id="UP000553957"/>
    </source>
</evidence>
<dbReference type="Proteomes" id="UP000553957">
    <property type="component" value="Unassembled WGS sequence"/>
</dbReference>
<dbReference type="InterPro" id="IPR000873">
    <property type="entry name" value="AMP-dep_synth/lig_dom"/>
</dbReference>
<dbReference type="EMBL" id="JABJRC010000002">
    <property type="protein sequence ID" value="NOL40510.1"/>
    <property type="molecule type" value="Genomic_DNA"/>
</dbReference>
<dbReference type="SUPFAM" id="SSF52777">
    <property type="entry name" value="CoA-dependent acyltransferases"/>
    <property type="match status" value="2"/>
</dbReference>
<evidence type="ECO:0000259" key="10">
    <source>
        <dbReference type="PROSITE" id="PS50075"/>
    </source>
</evidence>
<dbReference type="Gene3D" id="3.30.559.30">
    <property type="entry name" value="Nonribosomal peptide synthetase, condensation domain"/>
    <property type="match status" value="1"/>
</dbReference>
<dbReference type="Pfam" id="PF00668">
    <property type="entry name" value="Condensation"/>
    <property type="match status" value="1"/>
</dbReference>
<dbReference type="Gene3D" id="3.40.50.150">
    <property type="entry name" value="Vaccinia Virus protein VP39"/>
    <property type="match status" value="1"/>
</dbReference>
<evidence type="ECO:0000256" key="8">
    <source>
        <dbReference type="ARBA" id="ARBA00022737"/>
    </source>
</evidence>
<evidence type="ECO:0000313" key="13">
    <source>
        <dbReference type="Proteomes" id="UP000534306"/>
    </source>
</evidence>
<dbReference type="FunFam" id="3.30.559.30:FF:000006">
    <property type="entry name" value="Yersiniabactin polyketide/non-ribosomal peptide synthetase"/>
    <property type="match status" value="1"/>
</dbReference>
<dbReference type="InterPro" id="IPR045851">
    <property type="entry name" value="AMP-bd_C_sf"/>
</dbReference>
<feature type="domain" description="Carrier" evidence="10">
    <location>
        <begin position="1354"/>
        <end position="1435"/>
    </location>
</feature>
<dbReference type="InterPro" id="IPR029063">
    <property type="entry name" value="SAM-dependent_MTases_sf"/>
</dbReference>
<keyword evidence="5" id="KW-0596">Phosphopantetheine</keyword>
<dbReference type="GO" id="GO:0016874">
    <property type="term" value="F:ligase activity"/>
    <property type="evidence" value="ECO:0007669"/>
    <property type="project" value="UniProtKB-KW"/>
</dbReference>
<dbReference type="InterPro" id="IPR001031">
    <property type="entry name" value="Thioesterase"/>
</dbReference>
<dbReference type="CDD" id="cd19535">
    <property type="entry name" value="Cyc_NRPS"/>
    <property type="match status" value="1"/>
</dbReference>
<dbReference type="InterPro" id="IPR013217">
    <property type="entry name" value="Methyltransf_12"/>
</dbReference>
<dbReference type="PROSITE" id="PS00012">
    <property type="entry name" value="PHOSPHOPANTETHEINE"/>
    <property type="match status" value="1"/>
</dbReference>
<keyword evidence="6" id="KW-0597">Phosphoprotein</keyword>
<dbReference type="Pfam" id="PF00550">
    <property type="entry name" value="PP-binding"/>
    <property type="match status" value="1"/>
</dbReference>
<dbReference type="GO" id="GO:0043041">
    <property type="term" value="P:amino acid activation for nonribosomal peptide biosynthetic process"/>
    <property type="evidence" value="ECO:0007669"/>
    <property type="project" value="TreeGrafter"/>
</dbReference>
<dbReference type="PANTHER" id="PTHR45527">
    <property type="entry name" value="NONRIBOSOMAL PEPTIDE SYNTHETASE"/>
    <property type="match status" value="1"/>
</dbReference>
<dbReference type="NCBIfam" id="TIGR01733">
    <property type="entry name" value="AA-adenyl-dom"/>
    <property type="match status" value="1"/>
</dbReference>
<comment type="similarity">
    <text evidence="3">Belongs to the ATP-dependent AMP-binding enzyme family. MbtB subfamily.</text>
</comment>
<dbReference type="RefSeq" id="WP_171673007.1">
    <property type="nucleotide sequence ID" value="NZ_BAAAGT010000002.1"/>
</dbReference>
<dbReference type="SMART" id="SM00823">
    <property type="entry name" value="PKS_PP"/>
    <property type="match status" value="1"/>
</dbReference>
<dbReference type="FunFam" id="3.30.559.10:FF:000023">
    <property type="entry name" value="Non-ribosomal peptide synthetase"/>
    <property type="match status" value="1"/>
</dbReference>
<dbReference type="Gene3D" id="1.10.1200.10">
    <property type="entry name" value="ACP-like"/>
    <property type="match status" value="1"/>
</dbReference>
<dbReference type="InterPro" id="IPR036736">
    <property type="entry name" value="ACP-like_sf"/>
</dbReference>
<reference evidence="11 14" key="2">
    <citation type="submission" date="2020-08" db="EMBL/GenBank/DDBJ databases">
        <title>Sequencing the genomes of 1000 actinobacteria strains.</title>
        <authorList>
            <person name="Klenk H.-P."/>
        </authorList>
    </citation>
    <scope>NUCLEOTIDE SEQUENCE [LARGE SCALE GENOMIC DNA]</scope>
    <source>
        <strain evidence="11 14">DSM 15626</strain>
    </source>
</reference>
<evidence type="ECO:0000313" key="12">
    <source>
        <dbReference type="EMBL" id="NOL40510.1"/>
    </source>
</evidence>
<dbReference type="InterPro" id="IPR020806">
    <property type="entry name" value="PKS_PP-bd"/>
</dbReference>
<gene>
    <name evidence="11" type="ORF">HNR71_005295</name>
    <name evidence="12" type="ORF">HPO96_09660</name>
</gene>
<dbReference type="InterPro" id="IPR025110">
    <property type="entry name" value="AMP-bd_C"/>
</dbReference>
<dbReference type="GO" id="GO:0031177">
    <property type="term" value="F:phosphopantetheine binding"/>
    <property type="evidence" value="ECO:0007669"/>
    <property type="project" value="InterPro"/>
</dbReference>
<dbReference type="InterPro" id="IPR001242">
    <property type="entry name" value="Condensation_dom"/>
</dbReference>
<dbReference type="InterPro" id="IPR041464">
    <property type="entry name" value="TubC_N"/>
</dbReference>
<dbReference type="InterPro" id="IPR044894">
    <property type="entry name" value="TubC_N_sf"/>
</dbReference>
<reference evidence="12 13" key="1">
    <citation type="submission" date="2020-05" db="EMBL/GenBank/DDBJ databases">
        <title>Genome sequence of Kribbella sandramycini ATCC 39419.</title>
        <authorList>
            <person name="Maclea K.S."/>
            <person name="Fair J.L."/>
        </authorList>
    </citation>
    <scope>NUCLEOTIDE SEQUENCE [LARGE SCALE GENOMIC DNA]</scope>
    <source>
        <strain evidence="12 13">ATCC 39419</strain>
    </source>
</reference>
<dbReference type="SUPFAM" id="SSF47336">
    <property type="entry name" value="ACP-like"/>
    <property type="match status" value="1"/>
</dbReference>
<dbReference type="Pfam" id="PF13193">
    <property type="entry name" value="AMP-binding_C"/>
    <property type="match status" value="1"/>
</dbReference>
<dbReference type="PANTHER" id="PTHR45527:SF10">
    <property type="entry name" value="PYOCHELIN SYNTHASE PCHF"/>
    <property type="match status" value="1"/>
</dbReference>
<dbReference type="InterPro" id="IPR020845">
    <property type="entry name" value="AMP-binding_CS"/>
</dbReference>
<dbReference type="InterPro" id="IPR029058">
    <property type="entry name" value="AB_hydrolase_fold"/>
</dbReference>
<comment type="pathway">
    <text evidence="2">Siderophore biosynthesis; mycobactin biosynthesis.</text>
</comment>
<dbReference type="Gene3D" id="3.30.559.10">
    <property type="entry name" value="Chloramphenicol acetyltransferase-like domain"/>
    <property type="match status" value="1"/>
</dbReference>
<dbReference type="Pfam" id="PF08242">
    <property type="entry name" value="Methyltransf_12"/>
    <property type="match status" value="1"/>
</dbReference>
<dbReference type="InterPro" id="IPR009081">
    <property type="entry name" value="PP-bd_ACP"/>
</dbReference>
<dbReference type="Pfam" id="PF00975">
    <property type="entry name" value="Thioesterase"/>
    <property type="match status" value="1"/>
</dbReference>
<evidence type="ECO:0000313" key="11">
    <source>
        <dbReference type="EMBL" id="MBB6569658.1"/>
    </source>
</evidence>
<dbReference type="SUPFAM" id="SSF56801">
    <property type="entry name" value="Acetyl-CoA synthetase-like"/>
    <property type="match status" value="1"/>
</dbReference>
<dbReference type="CDD" id="cd02440">
    <property type="entry name" value="AdoMet_MTases"/>
    <property type="match status" value="1"/>
</dbReference>
<name>A0A7Y4KXM8_9ACTN</name>
<dbReference type="InterPro" id="IPR023213">
    <property type="entry name" value="CAT-like_dom_sf"/>
</dbReference>
<evidence type="ECO:0000256" key="3">
    <source>
        <dbReference type="ARBA" id="ARBA00007380"/>
    </source>
</evidence>
<evidence type="ECO:0000256" key="9">
    <source>
        <dbReference type="ARBA" id="ARBA00033440"/>
    </source>
</evidence>
<dbReference type="InterPro" id="IPR057737">
    <property type="entry name" value="Condensation_MtbB-like"/>
</dbReference>
<dbReference type="PROSITE" id="PS50075">
    <property type="entry name" value="CARRIER"/>
    <property type="match status" value="1"/>
</dbReference>
<dbReference type="Pfam" id="PF18563">
    <property type="entry name" value="TubC_N"/>
    <property type="match status" value="1"/>
</dbReference>
<dbReference type="Gene3D" id="3.30.300.30">
    <property type="match status" value="2"/>
</dbReference>
<comment type="caution">
    <text evidence="12">The sequence shown here is derived from an EMBL/GenBank/DDBJ whole genome shotgun (WGS) entry which is preliminary data.</text>
</comment>
<keyword evidence="8" id="KW-0677">Repeat</keyword>
<dbReference type="GO" id="GO:0005737">
    <property type="term" value="C:cytoplasm"/>
    <property type="evidence" value="ECO:0007669"/>
    <property type="project" value="TreeGrafter"/>
</dbReference>
<dbReference type="Proteomes" id="UP000534306">
    <property type="component" value="Unassembled WGS sequence"/>
</dbReference>
<accession>A0A7Y4KXM8</accession>
<dbReference type="Gene3D" id="3.40.50.1820">
    <property type="entry name" value="alpha/beta hydrolase"/>
    <property type="match status" value="1"/>
</dbReference>
<evidence type="ECO:0000256" key="6">
    <source>
        <dbReference type="ARBA" id="ARBA00022553"/>
    </source>
</evidence>
<protein>
    <recommendedName>
        <fullName evidence="4">Phenyloxazoline synthase MbtB</fullName>
    </recommendedName>
    <alternativeName>
        <fullName evidence="9">Mycobactin synthetase protein B</fullName>
    </alternativeName>
</protein>
<keyword evidence="13" id="KW-1185">Reference proteome</keyword>